<comment type="caution">
    <text evidence="1">The sequence shown here is derived from an EMBL/GenBank/DDBJ whole genome shotgun (WGS) entry which is preliminary data.</text>
</comment>
<dbReference type="RefSeq" id="WP_131185608.1">
    <property type="nucleotide sequence ID" value="NZ_QJUO01000031.1"/>
</dbReference>
<gene>
    <name evidence="1" type="ORF">DNJ96_16435</name>
</gene>
<dbReference type="Pfam" id="PF13875">
    <property type="entry name" value="DUF4202"/>
    <property type="match status" value="1"/>
</dbReference>
<evidence type="ECO:0000313" key="1">
    <source>
        <dbReference type="EMBL" id="TBU90990.1"/>
    </source>
</evidence>
<sequence length="197" mass="22862">MNDATSRLQQAFQRYDAYNARDPNRFEWQGQDHPRELFLSRKRHEWVLELAPQAGEALLLAARSQHIGRWEMPRDSYPEGRLGYLQWRKELMGHHAAHSARILRELGYPEPLVGRVSQIIQKKGIKTDADVQVIENALCLVFLQYQYEAFHREYPDKIVDILCKSLRKMDASGHTRALALDYSAEGLEHIRQALAAL</sequence>
<keyword evidence="2" id="KW-1185">Reference proteome</keyword>
<dbReference type="PANTHER" id="PTHR41729">
    <property type="entry name" value="GLUTAMYL-TRNA SYNTHETASE"/>
    <property type="match status" value="1"/>
</dbReference>
<organism evidence="1 2">
    <name type="scientific">Stutzerimonas kirkiae</name>
    <dbReference type="NCBI Taxonomy" id="2211392"/>
    <lineage>
        <taxon>Bacteria</taxon>
        <taxon>Pseudomonadati</taxon>
        <taxon>Pseudomonadota</taxon>
        <taxon>Gammaproteobacteria</taxon>
        <taxon>Pseudomonadales</taxon>
        <taxon>Pseudomonadaceae</taxon>
        <taxon>Stutzerimonas</taxon>
    </lineage>
</organism>
<dbReference type="AlphaFoldDB" id="A0A4Q9R0N3"/>
<dbReference type="PANTHER" id="PTHR41729:SF1">
    <property type="entry name" value="GLUTAMYL-TRNA SYNTHETASE"/>
    <property type="match status" value="1"/>
</dbReference>
<protein>
    <submittedName>
        <fullName evidence="1">DUF4202 domain-containing protein</fullName>
    </submittedName>
</protein>
<reference evidence="1 2" key="1">
    <citation type="submission" date="2018-06" db="EMBL/GenBank/DDBJ databases">
        <title>Three novel Pseudomonas species isolated from symptomatic oak.</title>
        <authorList>
            <person name="Bueno-Gonzalez V."/>
            <person name="Brady C."/>
        </authorList>
    </citation>
    <scope>NUCLEOTIDE SEQUENCE [LARGE SCALE GENOMIC DNA]</scope>
    <source>
        <strain evidence="1 2">P17C</strain>
    </source>
</reference>
<dbReference type="InterPro" id="IPR025255">
    <property type="entry name" value="DUF4202"/>
</dbReference>
<accession>A0A4Q9R0N3</accession>
<dbReference type="EMBL" id="QJUP01000028">
    <property type="protein sequence ID" value="TBU90990.1"/>
    <property type="molecule type" value="Genomic_DNA"/>
</dbReference>
<evidence type="ECO:0000313" key="2">
    <source>
        <dbReference type="Proteomes" id="UP000292639"/>
    </source>
</evidence>
<dbReference type="OrthoDB" id="9799165at2"/>
<proteinExistence type="predicted"/>
<dbReference type="Proteomes" id="UP000292639">
    <property type="component" value="Unassembled WGS sequence"/>
</dbReference>
<name>A0A4Q9R0N3_9GAMM</name>